<sequence>MNIGGDLTPYQAAMQSLLELNYGLILMPPIIRLMTPGKNLTHALSGLFCTSINFLEHSTTYSAPQWSFRSVAGKLRYGTLPREAVCTENLTPWLKLLPCRDKAGLSALLDRPSIYRGYYHSQRLHLTSDEYDSSEFSTGVVLEQTLTVVIQPKTLGTSTMFSGVSLQPSWSLSSLFGRKVSGRCSLSKSSNVYVQLDQNLVSELKEVWKKIEEPENDVLVHEDSWNYPIFELSASPDRIINGVELQRDCSLILYEFVAENFNKSTPFDLGLRWKLPVVWSCQQAPLSASRFLMGSRNERGAIAISLKSTRSNNTQSTGQGEKGCWLRVDLFQVVPWYISLLSYNKSVHRWRTSAYNG</sequence>
<dbReference type="Proteomes" id="UP001604277">
    <property type="component" value="Unassembled WGS sequence"/>
</dbReference>
<protein>
    <submittedName>
        <fullName evidence="1">GPI transamidase component Gpi16 subunit family protein</fullName>
    </submittedName>
</protein>
<dbReference type="Pfam" id="PF04113">
    <property type="entry name" value="Gpi16"/>
    <property type="match status" value="1"/>
</dbReference>
<accession>A0ABD1X921</accession>
<keyword evidence="2" id="KW-1185">Reference proteome</keyword>
<gene>
    <name evidence="1" type="ORF">Fot_01799</name>
</gene>
<organism evidence="1 2">
    <name type="scientific">Forsythia ovata</name>
    <dbReference type="NCBI Taxonomy" id="205694"/>
    <lineage>
        <taxon>Eukaryota</taxon>
        <taxon>Viridiplantae</taxon>
        <taxon>Streptophyta</taxon>
        <taxon>Embryophyta</taxon>
        <taxon>Tracheophyta</taxon>
        <taxon>Spermatophyta</taxon>
        <taxon>Magnoliopsida</taxon>
        <taxon>eudicotyledons</taxon>
        <taxon>Gunneridae</taxon>
        <taxon>Pentapetalae</taxon>
        <taxon>asterids</taxon>
        <taxon>lamiids</taxon>
        <taxon>Lamiales</taxon>
        <taxon>Oleaceae</taxon>
        <taxon>Forsythieae</taxon>
        <taxon>Forsythia</taxon>
    </lineage>
</organism>
<reference evidence="2" key="1">
    <citation type="submission" date="2024-07" db="EMBL/GenBank/DDBJ databases">
        <title>Two chromosome-level genome assemblies of Korean endemic species Abeliophyllum distichum and Forsythia ovata (Oleaceae).</title>
        <authorList>
            <person name="Jang H."/>
        </authorList>
    </citation>
    <scope>NUCLEOTIDE SEQUENCE [LARGE SCALE GENOMIC DNA]</scope>
</reference>
<dbReference type="AlphaFoldDB" id="A0ABD1X921"/>
<dbReference type="EMBL" id="JBFOLJ010000001">
    <property type="protein sequence ID" value="KAL2557060.1"/>
    <property type="molecule type" value="Genomic_DNA"/>
</dbReference>
<evidence type="ECO:0000313" key="2">
    <source>
        <dbReference type="Proteomes" id="UP001604277"/>
    </source>
</evidence>
<dbReference type="PANTHER" id="PTHR12959">
    <property type="entry name" value="GPI TRANSAMIDASE COMPONENT PIG-T-RELATED"/>
    <property type="match status" value="1"/>
</dbReference>
<comment type="caution">
    <text evidence="1">The sequence shown here is derived from an EMBL/GenBank/DDBJ whole genome shotgun (WGS) entry which is preliminary data.</text>
</comment>
<evidence type="ECO:0000313" key="1">
    <source>
        <dbReference type="EMBL" id="KAL2557060.1"/>
    </source>
</evidence>
<name>A0ABD1X921_9LAMI</name>
<dbReference type="InterPro" id="IPR007245">
    <property type="entry name" value="PIG-T"/>
</dbReference>
<dbReference type="PANTHER" id="PTHR12959:SF11">
    <property type="entry name" value="GPI TRANSAMIDASE COMPONENT PIG-T"/>
    <property type="match status" value="1"/>
</dbReference>
<proteinExistence type="predicted"/>